<accession>A0AAU7C9S7</accession>
<protein>
    <submittedName>
        <fullName evidence="2">Uncharacterized protein</fullName>
    </submittedName>
</protein>
<dbReference type="AlphaFoldDB" id="A0AAU7C9S7"/>
<dbReference type="RefSeq" id="WP_406694608.1">
    <property type="nucleotide sequence ID" value="NZ_CP155447.1"/>
</dbReference>
<organism evidence="2">
    <name type="scientific">Singulisphaera sp. Ch08</name>
    <dbReference type="NCBI Taxonomy" id="3120278"/>
    <lineage>
        <taxon>Bacteria</taxon>
        <taxon>Pseudomonadati</taxon>
        <taxon>Planctomycetota</taxon>
        <taxon>Planctomycetia</taxon>
        <taxon>Isosphaerales</taxon>
        <taxon>Isosphaeraceae</taxon>
        <taxon>Singulisphaera</taxon>
    </lineage>
</organism>
<feature type="transmembrane region" description="Helical" evidence="1">
    <location>
        <begin position="12"/>
        <end position="31"/>
    </location>
</feature>
<reference evidence="2" key="1">
    <citation type="submission" date="2024-05" db="EMBL/GenBank/DDBJ databases">
        <title>Planctomycetes of the genus Singulisphaera possess chitinolytic capabilities.</title>
        <authorList>
            <person name="Ivanova A."/>
        </authorList>
    </citation>
    <scope>NUCLEOTIDE SEQUENCE</scope>
    <source>
        <strain evidence="2">Ch08T</strain>
    </source>
</reference>
<keyword evidence="1" id="KW-0812">Transmembrane</keyword>
<keyword evidence="1" id="KW-1133">Transmembrane helix</keyword>
<gene>
    <name evidence="2" type="ORF">V5E97_26420</name>
</gene>
<evidence type="ECO:0000313" key="2">
    <source>
        <dbReference type="EMBL" id="XBH01863.1"/>
    </source>
</evidence>
<name>A0AAU7C9S7_9BACT</name>
<evidence type="ECO:0000256" key="1">
    <source>
        <dbReference type="SAM" id="Phobius"/>
    </source>
</evidence>
<feature type="transmembrane region" description="Helical" evidence="1">
    <location>
        <begin position="37"/>
        <end position="59"/>
    </location>
</feature>
<proteinExistence type="predicted"/>
<sequence length="97" mass="11240">MADIRSPRVLYFKGFLFLCTGILASAILLAEHPSLKFASLLAVAVWAFARTYYFAFYVIEHYIDPGYRYQGLLSFARYLIQRRKRRWGAGEHPSEDA</sequence>
<keyword evidence="1" id="KW-0472">Membrane</keyword>
<dbReference type="EMBL" id="CP155447">
    <property type="protein sequence ID" value="XBH01863.1"/>
    <property type="molecule type" value="Genomic_DNA"/>
</dbReference>